<comment type="caution">
    <text evidence="1">The sequence shown here is derived from an EMBL/GenBank/DDBJ whole genome shotgun (WGS) entry which is preliminary data.</text>
</comment>
<evidence type="ECO:0000313" key="1">
    <source>
        <dbReference type="EMBL" id="MFC5500661.1"/>
    </source>
</evidence>
<keyword evidence="2" id="KW-1185">Reference proteome</keyword>
<sequence>MGPRIARVHVGGGRAGFSTGLGPVSYYSSLSGGRGSASSRGVRSVTGMTPLQASKLQTAQELRATLNGILSLHRHSFAEMTEPTEPDPQPIDVAPLRVQLRKQNLVGIRVFARTERKAAKAEADRAAEALAALQFAGEGAAAG</sequence>
<protein>
    <submittedName>
        <fullName evidence="1">Uncharacterized protein</fullName>
    </submittedName>
</protein>
<name>A0ABW0NJU7_9MICO</name>
<dbReference type="RefSeq" id="WP_386738255.1">
    <property type="nucleotide sequence ID" value="NZ_JBHSMG010000001.1"/>
</dbReference>
<organism evidence="1 2">
    <name type="scientific">Lysinimonas soli</name>
    <dbReference type="NCBI Taxonomy" id="1074233"/>
    <lineage>
        <taxon>Bacteria</taxon>
        <taxon>Bacillati</taxon>
        <taxon>Actinomycetota</taxon>
        <taxon>Actinomycetes</taxon>
        <taxon>Micrococcales</taxon>
        <taxon>Microbacteriaceae</taxon>
        <taxon>Lysinimonas</taxon>
    </lineage>
</organism>
<accession>A0ABW0NJU7</accession>
<proteinExistence type="predicted"/>
<gene>
    <name evidence="1" type="ORF">ACFPJ4_00250</name>
</gene>
<evidence type="ECO:0000313" key="2">
    <source>
        <dbReference type="Proteomes" id="UP001596039"/>
    </source>
</evidence>
<dbReference type="EMBL" id="JBHSMG010000001">
    <property type="protein sequence ID" value="MFC5500661.1"/>
    <property type="molecule type" value="Genomic_DNA"/>
</dbReference>
<dbReference type="Proteomes" id="UP001596039">
    <property type="component" value="Unassembled WGS sequence"/>
</dbReference>
<reference evidence="2" key="1">
    <citation type="journal article" date="2019" name="Int. J. Syst. Evol. Microbiol.">
        <title>The Global Catalogue of Microorganisms (GCM) 10K type strain sequencing project: providing services to taxonomists for standard genome sequencing and annotation.</title>
        <authorList>
            <consortium name="The Broad Institute Genomics Platform"/>
            <consortium name="The Broad Institute Genome Sequencing Center for Infectious Disease"/>
            <person name="Wu L."/>
            <person name="Ma J."/>
        </authorList>
    </citation>
    <scope>NUCLEOTIDE SEQUENCE [LARGE SCALE GENOMIC DNA]</scope>
    <source>
        <strain evidence="2">CGMCC 4.6997</strain>
    </source>
</reference>